<evidence type="ECO:0000313" key="2">
    <source>
        <dbReference type="EMBL" id="CAK0889710.1"/>
    </source>
</evidence>
<feature type="non-terminal residue" evidence="2">
    <location>
        <position position="81"/>
    </location>
</feature>
<sequence length="81" mass="8559">GQGSSLLVLPGVSGRTSRSTRCSTRACAARPRAGPRRRAPRRPASCAGRPTTRSPERGQWWRRSCTSWPSPARAGPSGSGA</sequence>
<proteinExistence type="predicted"/>
<comment type="caution">
    <text evidence="2">The sequence shown here is derived from an EMBL/GenBank/DDBJ whole genome shotgun (WGS) entry which is preliminary data.</text>
</comment>
<gene>
    <name evidence="2" type="ORF">PCOR1329_LOCUS70176</name>
</gene>
<name>A0ABN9WWF3_9DINO</name>
<evidence type="ECO:0000256" key="1">
    <source>
        <dbReference type="SAM" id="MobiDB-lite"/>
    </source>
</evidence>
<accession>A0ABN9WWF3</accession>
<feature type="non-terminal residue" evidence="2">
    <location>
        <position position="1"/>
    </location>
</feature>
<keyword evidence="3" id="KW-1185">Reference proteome</keyword>
<feature type="region of interest" description="Disordered" evidence="1">
    <location>
        <begin position="1"/>
        <end position="81"/>
    </location>
</feature>
<reference evidence="2" key="1">
    <citation type="submission" date="2023-10" db="EMBL/GenBank/DDBJ databases">
        <authorList>
            <person name="Chen Y."/>
            <person name="Shah S."/>
            <person name="Dougan E. K."/>
            <person name="Thang M."/>
            <person name="Chan C."/>
        </authorList>
    </citation>
    <scope>NUCLEOTIDE SEQUENCE [LARGE SCALE GENOMIC DNA]</scope>
</reference>
<evidence type="ECO:0000313" key="3">
    <source>
        <dbReference type="Proteomes" id="UP001189429"/>
    </source>
</evidence>
<organism evidence="2 3">
    <name type="scientific">Prorocentrum cordatum</name>
    <dbReference type="NCBI Taxonomy" id="2364126"/>
    <lineage>
        <taxon>Eukaryota</taxon>
        <taxon>Sar</taxon>
        <taxon>Alveolata</taxon>
        <taxon>Dinophyceae</taxon>
        <taxon>Prorocentrales</taxon>
        <taxon>Prorocentraceae</taxon>
        <taxon>Prorocentrum</taxon>
    </lineage>
</organism>
<feature type="compositionally biased region" description="Low complexity" evidence="1">
    <location>
        <begin position="15"/>
        <end position="32"/>
    </location>
</feature>
<dbReference type="Proteomes" id="UP001189429">
    <property type="component" value="Unassembled WGS sequence"/>
</dbReference>
<protein>
    <submittedName>
        <fullName evidence="2">Uncharacterized protein</fullName>
    </submittedName>
</protein>
<dbReference type="EMBL" id="CAUYUJ010019259">
    <property type="protein sequence ID" value="CAK0889710.1"/>
    <property type="molecule type" value="Genomic_DNA"/>
</dbReference>